<dbReference type="SUPFAM" id="SSF52016">
    <property type="entry name" value="LeuD/IlvD-like"/>
    <property type="match status" value="1"/>
</dbReference>
<dbReference type="EC" id="4.2.1.33" evidence="7"/>
<evidence type="ECO:0000256" key="3">
    <source>
        <dbReference type="ARBA" id="ARBA00004729"/>
    </source>
</evidence>
<dbReference type="Gene3D" id="3.20.19.10">
    <property type="entry name" value="Aconitase, domain 4"/>
    <property type="match status" value="1"/>
</dbReference>
<organism evidence="10 11">
    <name type="scientific">Cupriavidus oxalaticus</name>
    <dbReference type="NCBI Taxonomy" id="96344"/>
    <lineage>
        <taxon>Bacteria</taxon>
        <taxon>Pseudomonadati</taxon>
        <taxon>Pseudomonadota</taxon>
        <taxon>Betaproteobacteria</taxon>
        <taxon>Burkholderiales</taxon>
        <taxon>Burkholderiaceae</taxon>
        <taxon>Cupriavidus</taxon>
    </lineage>
</organism>
<comment type="catalytic activity">
    <reaction evidence="1 7">
        <text>(2R,3S)-3-isopropylmalate = (2S)-2-isopropylmalate</text>
        <dbReference type="Rhea" id="RHEA:32287"/>
        <dbReference type="ChEBI" id="CHEBI:1178"/>
        <dbReference type="ChEBI" id="CHEBI:35121"/>
        <dbReference type="EC" id="4.2.1.33"/>
    </reaction>
</comment>
<keyword evidence="6 7" id="KW-0456">Lyase</keyword>
<dbReference type="OrthoDB" id="9777465at2"/>
<evidence type="ECO:0000313" key="11">
    <source>
        <dbReference type="Proteomes" id="UP000295294"/>
    </source>
</evidence>
<dbReference type="AlphaFoldDB" id="A0A4P7LG01"/>
<reference evidence="10 11" key="1">
    <citation type="submission" date="2019-03" db="EMBL/GenBank/DDBJ databases">
        <title>Efficiently degradation of phenoxyalkanoic acid herbicides by Cupriavidus oxalaticus strain X32.</title>
        <authorList>
            <person name="Sheng X."/>
        </authorList>
    </citation>
    <scope>NUCLEOTIDE SEQUENCE [LARGE SCALE GENOMIC DNA]</scope>
    <source>
        <strain evidence="10 11">X32</strain>
    </source>
</reference>
<proteinExistence type="inferred from homology"/>
<evidence type="ECO:0000256" key="6">
    <source>
        <dbReference type="ARBA" id="ARBA00023239"/>
    </source>
</evidence>
<sequence>MTALTAPTPAPTLAQTAAQTTAPTPAGRIWRFGDNVDTDAMAPAVLMKSPLPVLARHCLASLRPEFPGSVRPGDVLVAGANFGIGSSREQAPQALRELGVGAVVAQSFGGLFYRNAINLGLPVLVCAEAARLADGARVALDLETALLRLDDGSTVACEPIPGFLREILGAGGLVPHLKRRLAARA</sequence>
<dbReference type="CDD" id="cd01577">
    <property type="entry name" value="IPMI_Swivel"/>
    <property type="match status" value="1"/>
</dbReference>
<keyword evidence="7" id="KW-0432">Leucine biosynthesis</keyword>
<evidence type="ECO:0000313" key="10">
    <source>
        <dbReference type="EMBL" id="QBY50781.1"/>
    </source>
</evidence>
<keyword evidence="7" id="KW-0100">Branched-chain amino acid biosynthesis</keyword>
<comment type="similarity">
    <text evidence="4 7">Belongs to the LeuD family. LeuD type 2 subfamily.</text>
</comment>
<dbReference type="STRING" id="1349762.GCA_001592245_01167"/>
<dbReference type="EMBL" id="CP038634">
    <property type="protein sequence ID" value="QBY50781.1"/>
    <property type="molecule type" value="Genomic_DNA"/>
</dbReference>
<evidence type="ECO:0000256" key="4">
    <source>
        <dbReference type="ARBA" id="ARBA00009869"/>
    </source>
</evidence>
<dbReference type="KEGG" id="cox:E0W60_06295"/>
<gene>
    <name evidence="7" type="primary">leuD</name>
    <name evidence="10" type="ORF">E0W60_06295</name>
</gene>
<comment type="function">
    <text evidence="2 7">Catalyzes the isomerization between 2-isopropylmalate and 3-isopropylmalate, via the formation of 2-isopropylmaleate.</text>
</comment>
<dbReference type="InterPro" id="IPR000573">
    <property type="entry name" value="AconitaseA/IPMdHydase_ssu_swvl"/>
</dbReference>
<protein>
    <recommendedName>
        <fullName evidence="7">3-isopropylmalate dehydratase small subunit</fullName>
        <ecNumber evidence="7">4.2.1.33</ecNumber>
    </recommendedName>
    <alternativeName>
        <fullName evidence="7">Alpha-IPM isomerase</fullName>
        <shortName evidence="7">IPMI</shortName>
    </alternativeName>
    <alternativeName>
        <fullName evidence="7">Isopropylmalate isomerase</fullName>
    </alternativeName>
</protein>
<comment type="pathway">
    <text evidence="3 7">Amino-acid biosynthesis; L-leucine biosynthesis; L-leucine from 3-methyl-2-oxobutanoate: step 2/4.</text>
</comment>
<dbReference type="HAMAP" id="MF_01032">
    <property type="entry name" value="LeuD_type2"/>
    <property type="match status" value="1"/>
</dbReference>
<evidence type="ECO:0000256" key="8">
    <source>
        <dbReference type="SAM" id="MobiDB-lite"/>
    </source>
</evidence>
<dbReference type="NCBIfam" id="TIGR02087">
    <property type="entry name" value="LEUD_arch"/>
    <property type="match status" value="1"/>
</dbReference>
<dbReference type="Pfam" id="PF00694">
    <property type="entry name" value="Aconitase_C"/>
    <property type="match status" value="1"/>
</dbReference>
<dbReference type="InterPro" id="IPR011827">
    <property type="entry name" value="LeuD_type2/HacB/DmdB"/>
</dbReference>
<evidence type="ECO:0000256" key="5">
    <source>
        <dbReference type="ARBA" id="ARBA00011271"/>
    </source>
</evidence>
<dbReference type="GO" id="GO:0009098">
    <property type="term" value="P:L-leucine biosynthetic process"/>
    <property type="evidence" value="ECO:0007669"/>
    <property type="project" value="UniProtKB-UniRule"/>
</dbReference>
<evidence type="ECO:0000256" key="1">
    <source>
        <dbReference type="ARBA" id="ARBA00000491"/>
    </source>
</evidence>
<evidence type="ECO:0000256" key="7">
    <source>
        <dbReference type="HAMAP-Rule" id="MF_01032"/>
    </source>
</evidence>
<dbReference type="GO" id="GO:0003861">
    <property type="term" value="F:3-isopropylmalate dehydratase activity"/>
    <property type="evidence" value="ECO:0007669"/>
    <property type="project" value="UniProtKB-UniRule"/>
</dbReference>
<dbReference type="Proteomes" id="UP000295294">
    <property type="component" value="Chromosome 1"/>
</dbReference>
<dbReference type="PANTHER" id="PTHR43345">
    <property type="entry name" value="3-ISOPROPYLMALATE DEHYDRATASE SMALL SUBUNIT 2-RELATED-RELATED"/>
    <property type="match status" value="1"/>
</dbReference>
<dbReference type="UniPathway" id="UPA00048">
    <property type="reaction ID" value="UER00071"/>
</dbReference>
<name>A0A4P7LG01_9BURK</name>
<dbReference type="RefSeq" id="WP_133097136.1">
    <property type="nucleotide sequence ID" value="NZ_CP038634.1"/>
</dbReference>
<dbReference type="InterPro" id="IPR015928">
    <property type="entry name" value="Aconitase/3IPM_dehydase_swvl"/>
</dbReference>
<accession>A0A4P7LG01</accession>
<evidence type="ECO:0000256" key="2">
    <source>
        <dbReference type="ARBA" id="ARBA00002695"/>
    </source>
</evidence>
<feature type="region of interest" description="Disordered" evidence="8">
    <location>
        <begin position="1"/>
        <end position="26"/>
    </location>
</feature>
<dbReference type="InterPro" id="IPR050075">
    <property type="entry name" value="LeuD"/>
</dbReference>
<dbReference type="InterPro" id="IPR033940">
    <property type="entry name" value="IPMI_Swivel"/>
</dbReference>
<keyword evidence="7" id="KW-0028">Amino-acid biosynthesis</keyword>
<comment type="subunit">
    <text evidence="5 7">Heterodimer of LeuC and LeuD.</text>
</comment>
<feature type="domain" description="Aconitase A/isopropylmalate dehydratase small subunit swivel" evidence="9">
    <location>
        <begin position="75"/>
        <end position="121"/>
    </location>
</feature>
<dbReference type="PANTHER" id="PTHR43345:SF2">
    <property type="entry name" value="3-ISOPROPYLMALATE DEHYDRATASE SMALL SUBUNIT 1"/>
    <property type="match status" value="1"/>
</dbReference>
<evidence type="ECO:0000259" key="9">
    <source>
        <dbReference type="Pfam" id="PF00694"/>
    </source>
</evidence>